<accession>M7ZYP6</accession>
<feature type="region of interest" description="Disordered" evidence="1">
    <location>
        <begin position="123"/>
        <end position="193"/>
    </location>
</feature>
<gene>
    <name evidence="2" type="ORF">TRIUR3_22908</name>
</gene>
<evidence type="ECO:0000313" key="2">
    <source>
        <dbReference type="EMBL" id="EMS68303.1"/>
    </source>
</evidence>
<evidence type="ECO:0000256" key="1">
    <source>
        <dbReference type="SAM" id="MobiDB-lite"/>
    </source>
</evidence>
<feature type="region of interest" description="Disordered" evidence="1">
    <location>
        <begin position="212"/>
        <end position="241"/>
    </location>
</feature>
<dbReference type="AlphaFoldDB" id="M7ZYP6"/>
<organism evidence="2">
    <name type="scientific">Triticum urartu</name>
    <name type="common">Red wild einkorn</name>
    <name type="synonym">Crithodium urartu</name>
    <dbReference type="NCBI Taxonomy" id="4572"/>
    <lineage>
        <taxon>Eukaryota</taxon>
        <taxon>Viridiplantae</taxon>
        <taxon>Streptophyta</taxon>
        <taxon>Embryophyta</taxon>
        <taxon>Tracheophyta</taxon>
        <taxon>Spermatophyta</taxon>
        <taxon>Magnoliopsida</taxon>
        <taxon>Liliopsida</taxon>
        <taxon>Poales</taxon>
        <taxon>Poaceae</taxon>
        <taxon>BOP clade</taxon>
        <taxon>Pooideae</taxon>
        <taxon>Triticodae</taxon>
        <taxon>Triticeae</taxon>
        <taxon>Triticinae</taxon>
        <taxon>Triticum</taxon>
    </lineage>
</organism>
<reference evidence="2" key="1">
    <citation type="journal article" date="2013" name="Nature">
        <title>Draft genome of the wheat A-genome progenitor Triticum urartu.</title>
        <authorList>
            <person name="Ling H.Q."/>
            <person name="Zhao S."/>
            <person name="Liu D."/>
            <person name="Wang J."/>
            <person name="Sun H."/>
            <person name="Zhang C."/>
            <person name="Fan H."/>
            <person name="Li D."/>
            <person name="Dong L."/>
            <person name="Tao Y."/>
            <person name="Gao C."/>
            <person name="Wu H."/>
            <person name="Li Y."/>
            <person name="Cui Y."/>
            <person name="Guo X."/>
            <person name="Zheng S."/>
            <person name="Wang B."/>
            <person name="Yu K."/>
            <person name="Liang Q."/>
            <person name="Yang W."/>
            <person name="Lou X."/>
            <person name="Chen J."/>
            <person name="Feng M."/>
            <person name="Jian J."/>
            <person name="Zhang X."/>
            <person name="Luo G."/>
            <person name="Jiang Y."/>
            <person name="Liu J."/>
            <person name="Wang Z."/>
            <person name="Sha Y."/>
            <person name="Zhang B."/>
            <person name="Wu H."/>
            <person name="Tang D."/>
            <person name="Shen Q."/>
            <person name="Xue P."/>
            <person name="Zou S."/>
            <person name="Wang X."/>
            <person name="Liu X."/>
            <person name="Wang F."/>
            <person name="Yang Y."/>
            <person name="An X."/>
            <person name="Dong Z."/>
            <person name="Zhang K."/>
            <person name="Zhang X."/>
            <person name="Luo M.C."/>
            <person name="Dvorak J."/>
            <person name="Tong Y."/>
            <person name="Wang J."/>
            <person name="Yang H."/>
            <person name="Li Z."/>
            <person name="Wang D."/>
            <person name="Zhang A."/>
            <person name="Wang J."/>
        </authorList>
    </citation>
    <scope>NUCLEOTIDE SEQUENCE</scope>
</reference>
<dbReference type="OMA" id="MHATESH"/>
<feature type="compositionally biased region" description="Basic and acidic residues" evidence="1">
    <location>
        <begin position="222"/>
        <end position="235"/>
    </location>
</feature>
<feature type="compositionally biased region" description="Low complexity" evidence="1">
    <location>
        <begin position="132"/>
        <end position="151"/>
    </location>
</feature>
<evidence type="ECO:0008006" key="3">
    <source>
        <dbReference type="Google" id="ProtNLM"/>
    </source>
</evidence>
<name>M7ZYP6_TRIUA</name>
<dbReference type="EMBL" id="KD008438">
    <property type="protein sequence ID" value="EMS68303.1"/>
    <property type="molecule type" value="Genomic_DNA"/>
</dbReference>
<dbReference type="STRING" id="4572.M7ZYP6"/>
<sequence>MAMTEAGGDGFEFLSDPINSADSTSRCQQYLRWDGPITTELRTFDRQRRSSSTWLDQEDSTKLRKSVKGKPISCNGTIQRNMKSDAGLSVSAYECAMDILKTTMDKLTPIAVVRDGLEERIQEHKNKDKESLAAIAPSSSSGSDAEGSAVGNFVGLKPPEQKRKAGRPTTSRDKPPYDDRGAKSKKYKRPPIAQDVERCGTSKCVSVVYAREPGHKSNTRPQRGDLPRKERKEAKCSNYSVGGHRRNTCSCSKPKVVLHVVETIALETNFP</sequence>
<protein>
    <recommendedName>
        <fullName evidence="3">Protein FAR1-RELATED SEQUENCE</fullName>
    </recommendedName>
</protein>
<feature type="compositionally biased region" description="Basic and acidic residues" evidence="1">
    <location>
        <begin position="170"/>
        <end position="182"/>
    </location>
</feature>
<proteinExistence type="predicted"/>